<keyword evidence="7" id="KW-1185">Reference proteome</keyword>
<proteinExistence type="predicted"/>
<dbReference type="InterPro" id="IPR013083">
    <property type="entry name" value="Znf_RING/FYVE/PHD"/>
</dbReference>
<protein>
    <submittedName>
        <fullName evidence="6">Probable E3 ubiquitin-protein ligase xerico</fullName>
    </submittedName>
</protein>
<evidence type="ECO:0000256" key="3">
    <source>
        <dbReference type="ARBA" id="ARBA00022833"/>
    </source>
</evidence>
<dbReference type="EMBL" id="BMAC01000703">
    <property type="protein sequence ID" value="GFQ01730.1"/>
    <property type="molecule type" value="Genomic_DNA"/>
</dbReference>
<dbReference type="InterPro" id="IPR001841">
    <property type="entry name" value="Znf_RING"/>
</dbReference>
<dbReference type="AlphaFoldDB" id="A0A830CRX4"/>
<feature type="domain" description="RING-type" evidence="5">
    <location>
        <begin position="56"/>
        <end position="98"/>
    </location>
</feature>
<name>A0A830CRX4_9LAMI</name>
<keyword evidence="2 4" id="KW-0863">Zinc-finger</keyword>
<comment type="caution">
    <text evidence="6">The sequence shown here is derived from an EMBL/GenBank/DDBJ whole genome shotgun (WGS) entry which is preliminary data.</text>
</comment>
<evidence type="ECO:0000256" key="4">
    <source>
        <dbReference type="PROSITE-ProRule" id="PRU00175"/>
    </source>
</evidence>
<dbReference type="PROSITE" id="PS50089">
    <property type="entry name" value="ZF_RING_2"/>
    <property type="match status" value="1"/>
</dbReference>
<sequence length="133" mass="15788">MILLATHLKWAWDYLLCQSFSQRDSDYASFLSEHVDDFNVACYKDIADDCRDSAECAVCLCKIDDDDEVRELRCDHFFHRVCLDRWLGYGHMTCPVCRNRLKLPPLAPEIHRELVVFDFYADGYGGRERWWLR</sequence>
<evidence type="ECO:0000313" key="6">
    <source>
        <dbReference type="EMBL" id="GFQ01730.1"/>
    </source>
</evidence>
<dbReference type="OrthoDB" id="862319at2759"/>
<gene>
    <name evidence="6" type="ORF">PHJA_002316900</name>
</gene>
<keyword evidence="3" id="KW-0862">Zinc</keyword>
<dbReference type="InterPro" id="IPR011016">
    <property type="entry name" value="Znf_RING-CH"/>
</dbReference>
<dbReference type="PANTHER" id="PTHR47258">
    <property type="match status" value="1"/>
</dbReference>
<dbReference type="PANTHER" id="PTHR47258:SF1">
    <property type="entry name" value="E3 UBIQUITIN-PROTEIN LIGASE XERICO-RELATED"/>
    <property type="match status" value="1"/>
</dbReference>
<evidence type="ECO:0000313" key="7">
    <source>
        <dbReference type="Proteomes" id="UP000653305"/>
    </source>
</evidence>
<dbReference type="SUPFAM" id="SSF57850">
    <property type="entry name" value="RING/U-box"/>
    <property type="match status" value="1"/>
</dbReference>
<dbReference type="SMART" id="SM00184">
    <property type="entry name" value="RING"/>
    <property type="match status" value="1"/>
</dbReference>
<dbReference type="InterPro" id="IPR044249">
    <property type="entry name" value="XERICO-like"/>
</dbReference>
<evidence type="ECO:0000256" key="1">
    <source>
        <dbReference type="ARBA" id="ARBA00022723"/>
    </source>
</evidence>
<accession>A0A830CRX4</accession>
<evidence type="ECO:0000259" key="5">
    <source>
        <dbReference type="PROSITE" id="PS50089"/>
    </source>
</evidence>
<dbReference type="Gene3D" id="3.30.40.10">
    <property type="entry name" value="Zinc/RING finger domain, C3HC4 (zinc finger)"/>
    <property type="match status" value="1"/>
</dbReference>
<dbReference type="Pfam" id="PF13639">
    <property type="entry name" value="zf-RING_2"/>
    <property type="match status" value="1"/>
</dbReference>
<keyword evidence="1" id="KW-0479">Metal-binding</keyword>
<evidence type="ECO:0000256" key="2">
    <source>
        <dbReference type="ARBA" id="ARBA00022771"/>
    </source>
</evidence>
<organism evidence="6 7">
    <name type="scientific">Phtheirospermum japonicum</name>
    <dbReference type="NCBI Taxonomy" id="374723"/>
    <lineage>
        <taxon>Eukaryota</taxon>
        <taxon>Viridiplantae</taxon>
        <taxon>Streptophyta</taxon>
        <taxon>Embryophyta</taxon>
        <taxon>Tracheophyta</taxon>
        <taxon>Spermatophyta</taxon>
        <taxon>Magnoliopsida</taxon>
        <taxon>eudicotyledons</taxon>
        <taxon>Gunneridae</taxon>
        <taxon>Pentapetalae</taxon>
        <taxon>asterids</taxon>
        <taxon>lamiids</taxon>
        <taxon>Lamiales</taxon>
        <taxon>Orobanchaceae</taxon>
        <taxon>Orobanchaceae incertae sedis</taxon>
        <taxon>Phtheirospermum</taxon>
    </lineage>
</organism>
<dbReference type="SMART" id="SM00744">
    <property type="entry name" value="RINGv"/>
    <property type="match status" value="1"/>
</dbReference>
<dbReference type="Proteomes" id="UP000653305">
    <property type="component" value="Unassembled WGS sequence"/>
</dbReference>
<reference evidence="6" key="1">
    <citation type="submission" date="2020-07" db="EMBL/GenBank/DDBJ databases">
        <title>Ethylene signaling mediates host invasion by parasitic plants.</title>
        <authorList>
            <person name="Yoshida S."/>
        </authorList>
    </citation>
    <scope>NUCLEOTIDE SEQUENCE</scope>
    <source>
        <strain evidence="6">Okayama</strain>
    </source>
</reference>
<dbReference type="GO" id="GO:0008270">
    <property type="term" value="F:zinc ion binding"/>
    <property type="evidence" value="ECO:0007669"/>
    <property type="project" value="UniProtKB-KW"/>
</dbReference>